<keyword evidence="1" id="KW-0732">Signal</keyword>
<protein>
    <submittedName>
        <fullName evidence="2">Uncharacterized protein</fullName>
    </submittedName>
</protein>
<evidence type="ECO:0000313" key="3">
    <source>
        <dbReference type="Proteomes" id="UP000029538"/>
    </source>
</evidence>
<proteinExistence type="predicted"/>
<comment type="caution">
    <text evidence="2">The sequence shown here is derived from an EMBL/GenBank/DDBJ whole genome shotgun (WGS) entry which is preliminary data.</text>
</comment>
<feature type="signal peptide" evidence="1">
    <location>
        <begin position="1"/>
        <end position="25"/>
    </location>
</feature>
<evidence type="ECO:0000313" key="2">
    <source>
        <dbReference type="EMBL" id="KGF47409.1"/>
    </source>
</evidence>
<evidence type="ECO:0000256" key="1">
    <source>
        <dbReference type="SAM" id="SignalP"/>
    </source>
</evidence>
<name>A0A096CQ10_9BACT</name>
<dbReference type="RefSeq" id="WP_036884420.1">
    <property type="nucleotide sequence ID" value="NZ_JRNR01000109.1"/>
</dbReference>
<dbReference type="Proteomes" id="UP000029538">
    <property type="component" value="Unassembled WGS sequence"/>
</dbReference>
<organism evidence="2 3">
    <name type="scientific">Prevotella disiens DNF00882</name>
    <dbReference type="NCBI Taxonomy" id="1401075"/>
    <lineage>
        <taxon>Bacteria</taxon>
        <taxon>Pseudomonadati</taxon>
        <taxon>Bacteroidota</taxon>
        <taxon>Bacteroidia</taxon>
        <taxon>Bacteroidales</taxon>
        <taxon>Prevotellaceae</taxon>
        <taxon>Prevotella</taxon>
    </lineage>
</organism>
<reference evidence="2 3" key="1">
    <citation type="submission" date="2014-07" db="EMBL/GenBank/DDBJ databases">
        <authorList>
            <person name="McCorrison J."/>
            <person name="Sanka R."/>
            <person name="Torralba M."/>
            <person name="Gillis M."/>
            <person name="Haft D.H."/>
            <person name="Methe B."/>
            <person name="Sutton G."/>
            <person name="Nelson K.E."/>
        </authorList>
    </citation>
    <scope>NUCLEOTIDE SEQUENCE [LARGE SCALE GENOMIC DNA]</scope>
    <source>
        <strain evidence="2 3">DNF00882</strain>
    </source>
</reference>
<accession>A0A096CQ10</accession>
<dbReference type="EMBL" id="JRNR01000109">
    <property type="protein sequence ID" value="KGF47409.1"/>
    <property type="molecule type" value="Genomic_DNA"/>
</dbReference>
<feature type="chain" id="PRO_5001917120" evidence="1">
    <location>
        <begin position="26"/>
        <end position="128"/>
    </location>
</feature>
<sequence length="128" mass="14509">MKQRWLHIVLLFLLLVLGGTQQTHAASAQDDDKELALQWLTFTRSQQKDQATLSDASEFVRICGSRSERVVPAQTVVVGENSTRNHLLFTFKNVFEKHYCGLQASPTSAIMLLSPADYYIVCLRRLLI</sequence>
<dbReference type="AlphaFoldDB" id="A0A096CQ10"/>
<gene>
    <name evidence="2" type="ORF">HMPREF0654_09920</name>
</gene>